<sequence length="109" mass="12509">MTLSDIYTILKATGYPVAYSHFIATPNNPLPTPPYITYLSAYSSNMFADDIVYMDIDNLQIELYTAKKDPVAEKKITDLLKTNGIAYQSTEDWIESEQLFQKIYEVRLI</sequence>
<evidence type="ECO:0008006" key="3">
    <source>
        <dbReference type="Google" id="ProtNLM"/>
    </source>
</evidence>
<gene>
    <name evidence="1" type="ORF">HF849_16175</name>
</gene>
<accession>A0A7X9XQS2</accession>
<reference evidence="1 2" key="1">
    <citation type="submission" date="2020-04" db="EMBL/GenBank/DDBJ databases">
        <authorList>
            <person name="Hitch T.C.A."/>
            <person name="Wylensek D."/>
            <person name="Clavel T."/>
        </authorList>
    </citation>
    <scope>NUCLEOTIDE SEQUENCE [LARGE SCALE GENOMIC DNA]</scope>
    <source>
        <strain evidence="1 2">WB01_NA02</strain>
    </source>
</reference>
<evidence type="ECO:0000313" key="1">
    <source>
        <dbReference type="EMBL" id="NMF06256.1"/>
    </source>
</evidence>
<name>A0A7X9XQS2_CLOBE</name>
<protein>
    <recommendedName>
        <fullName evidence="3">Prophage pi2 protein 38</fullName>
    </recommendedName>
</protein>
<organism evidence="1 2">
    <name type="scientific">Clostridium beijerinckii</name>
    <name type="common">Clostridium MP</name>
    <dbReference type="NCBI Taxonomy" id="1520"/>
    <lineage>
        <taxon>Bacteria</taxon>
        <taxon>Bacillati</taxon>
        <taxon>Bacillota</taxon>
        <taxon>Clostridia</taxon>
        <taxon>Eubacteriales</taxon>
        <taxon>Clostridiaceae</taxon>
        <taxon>Clostridium</taxon>
    </lineage>
</organism>
<dbReference type="EMBL" id="JABAGD010000031">
    <property type="protein sequence ID" value="NMF06256.1"/>
    <property type="molecule type" value="Genomic_DNA"/>
</dbReference>
<evidence type="ECO:0000313" key="2">
    <source>
        <dbReference type="Proteomes" id="UP000587880"/>
    </source>
</evidence>
<dbReference type="AlphaFoldDB" id="A0A7X9XQS2"/>
<proteinExistence type="predicted"/>
<dbReference type="RefSeq" id="WP_168982471.1">
    <property type="nucleotide sequence ID" value="NZ_JABAGD010000031.1"/>
</dbReference>
<dbReference type="Proteomes" id="UP000587880">
    <property type="component" value="Unassembled WGS sequence"/>
</dbReference>
<comment type="caution">
    <text evidence="1">The sequence shown here is derived from an EMBL/GenBank/DDBJ whole genome shotgun (WGS) entry which is preliminary data.</text>
</comment>